<evidence type="ECO:0000313" key="1">
    <source>
        <dbReference type="EMBL" id="NSJ49992.1"/>
    </source>
</evidence>
<accession>A0ABX2HMS8</accession>
<keyword evidence="2" id="KW-1185">Reference proteome</keyword>
<evidence type="ECO:0000313" key="2">
    <source>
        <dbReference type="Proteomes" id="UP000669239"/>
    </source>
</evidence>
<dbReference type="Proteomes" id="UP000669239">
    <property type="component" value="Unassembled WGS sequence"/>
</dbReference>
<organism evidence="1 2">
    <name type="scientific">Enterocloster aldenensis</name>
    <dbReference type="NCBI Taxonomy" id="358742"/>
    <lineage>
        <taxon>Bacteria</taxon>
        <taxon>Bacillati</taxon>
        <taxon>Bacillota</taxon>
        <taxon>Clostridia</taxon>
        <taxon>Lachnospirales</taxon>
        <taxon>Lachnospiraceae</taxon>
        <taxon>Enterocloster</taxon>
    </lineage>
</organism>
<comment type="caution">
    <text evidence="1">The sequence shown here is derived from an EMBL/GenBank/DDBJ whole genome shotgun (WGS) entry which is preliminary data.</text>
</comment>
<sequence length="76" mass="8672">MSIDYNVQLISFPSGKIHEAVTPNEDGTVTIFLDKNATTESQRQRFWHVMRHLEGNDFEKDDVQDIESDAHYGGCS</sequence>
<protein>
    <submittedName>
        <fullName evidence="1">Uncharacterized protein</fullName>
    </submittedName>
</protein>
<dbReference type="EMBL" id="JAAITT010000020">
    <property type="protein sequence ID" value="NSJ49992.1"/>
    <property type="molecule type" value="Genomic_DNA"/>
</dbReference>
<dbReference type="RefSeq" id="WP_165642158.1">
    <property type="nucleotide sequence ID" value="NZ_JAAITT010000020.1"/>
</dbReference>
<gene>
    <name evidence="1" type="ORF">G5B36_14970</name>
</gene>
<name>A0ABX2HMS8_9FIRM</name>
<reference evidence="1 2" key="1">
    <citation type="journal article" date="2020" name="Cell Host Microbe">
        <title>Functional and Genomic Variation between Human-Derived Isolates of Lachnospiraceae Reveals Inter- and Intra-Species Diversity.</title>
        <authorList>
            <person name="Sorbara M.T."/>
            <person name="Littmann E.R."/>
            <person name="Fontana E."/>
            <person name="Moody T.U."/>
            <person name="Kohout C.E."/>
            <person name="Gjonbalaj M."/>
            <person name="Eaton V."/>
            <person name="Seok R."/>
            <person name="Leiner I.M."/>
            <person name="Pamer E.G."/>
        </authorList>
    </citation>
    <scope>NUCLEOTIDE SEQUENCE [LARGE SCALE GENOMIC DNA]</scope>
    <source>
        <strain evidence="1 2">MSK.1.17</strain>
    </source>
</reference>
<proteinExistence type="predicted"/>